<dbReference type="NCBIfam" id="TIGR00229">
    <property type="entry name" value="sensory_box"/>
    <property type="match status" value="1"/>
</dbReference>
<organism evidence="5 6">
    <name type="scientific">Saccharothrix syringae</name>
    <name type="common">Nocardiopsis syringae</name>
    <dbReference type="NCBI Taxonomy" id="103733"/>
    <lineage>
        <taxon>Bacteria</taxon>
        <taxon>Bacillati</taxon>
        <taxon>Actinomycetota</taxon>
        <taxon>Actinomycetes</taxon>
        <taxon>Pseudonocardiales</taxon>
        <taxon>Pseudonocardiaceae</taxon>
        <taxon>Saccharothrix</taxon>
    </lineage>
</organism>
<dbReference type="EMBL" id="CP034550">
    <property type="protein sequence ID" value="QFZ18916.1"/>
    <property type="molecule type" value="Genomic_DNA"/>
</dbReference>
<dbReference type="SUPFAM" id="SSF55785">
    <property type="entry name" value="PYP-like sensor domain (PAS domain)"/>
    <property type="match status" value="1"/>
</dbReference>
<keyword evidence="2" id="KW-0175">Coiled coil</keyword>
<dbReference type="Proteomes" id="UP000325787">
    <property type="component" value="Chromosome"/>
</dbReference>
<gene>
    <name evidence="5" type="ORF">EKG83_16970</name>
</gene>
<dbReference type="KEGG" id="ssyi:EKG83_16970"/>
<keyword evidence="1" id="KW-0378">Hydrolase</keyword>
<feature type="domain" description="PAS" evidence="4">
    <location>
        <begin position="33"/>
        <end position="85"/>
    </location>
</feature>
<dbReference type="RefSeq" id="WP_153278176.1">
    <property type="nucleotide sequence ID" value="NZ_CP034550.1"/>
</dbReference>
<dbReference type="GO" id="GO:0016791">
    <property type="term" value="F:phosphatase activity"/>
    <property type="evidence" value="ECO:0007669"/>
    <property type="project" value="TreeGrafter"/>
</dbReference>
<dbReference type="Gene3D" id="3.60.40.10">
    <property type="entry name" value="PPM-type phosphatase domain"/>
    <property type="match status" value="1"/>
</dbReference>
<dbReference type="PROSITE" id="PS50112">
    <property type="entry name" value="PAS"/>
    <property type="match status" value="1"/>
</dbReference>
<dbReference type="InterPro" id="IPR000014">
    <property type="entry name" value="PAS"/>
</dbReference>
<feature type="compositionally biased region" description="Gly residues" evidence="3">
    <location>
        <begin position="1"/>
        <end position="12"/>
    </location>
</feature>
<feature type="coiled-coil region" evidence="2">
    <location>
        <begin position="151"/>
        <end position="182"/>
    </location>
</feature>
<dbReference type="AlphaFoldDB" id="A0A5Q0GXX6"/>
<dbReference type="Pfam" id="PF07228">
    <property type="entry name" value="SpoIIE"/>
    <property type="match status" value="1"/>
</dbReference>
<name>A0A5Q0GXX6_SACSY</name>
<dbReference type="Gene3D" id="3.30.450.20">
    <property type="entry name" value="PAS domain"/>
    <property type="match status" value="1"/>
</dbReference>
<dbReference type="CDD" id="cd00130">
    <property type="entry name" value="PAS"/>
    <property type="match status" value="1"/>
</dbReference>
<dbReference type="InterPro" id="IPR052016">
    <property type="entry name" value="Bact_Sigma-Reg"/>
</dbReference>
<evidence type="ECO:0000256" key="2">
    <source>
        <dbReference type="SAM" id="Coils"/>
    </source>
</evidence>
<dbReference type="PANTHER" id="PTHR43156">
    <property type="entry name" value="STAGE II SPORULATION PROTEIN E-RELATED"/>
    <property type="match status" value="1"/>
</dbReference>
<dbReference type="InterPro" id="IPR001932">
    <property type="entry name" value="PPM-type_phosphatase-like_dom"/>
</dbReference>
<dbReference type="Pfam" id="PF13426">
    <property type="entry name" value="PAS_9"/>
    <property type="match status" value="1"/>
</dbReference>
<dbReference type="InterPro" id="IPR035965">
    <property type="entry name" value="PAS-like_dom_sf"/>
</dbReference>
<dbReference type="SMART" id="SM00331">
    <property type="entry name" value="PP2C_SIG"/>
    <property type="match status" value="1"/>
</dbReference>
<evidence type="ECO:0000256" key="1">
    <source>
        <dbReference type="ARBA" id="ARBA00022801"/>
    </source>
</evidence>
<proteinExistence type="predicted"/>
<dbReference type="InterPro" id="IPR036457">
    <property type="entry name" value="PPM-type-like_dom_sf"/>
</dbReference>
<feature type="region of interest" description="Disordered" evidence="3">
    <location>
        <begin position="1"/>
        <end position="23"/>
    </location>
</feature>
<dbReference type="OrthoDB" id="5241041at2"/>
<evidence type="ECO:0000313" key="5">
    <source>
        <dbReference type="EMBL" id="QFZ18916.1"/>
    </source>
</evidence>
<sequence>MCAAGTGLGGSDEPGEDGDPAIRDPRAVFSSLLEDDAEELYDKAPCGYLSTLMDGEIAKVNETLLGWLGYRREELVGVRRFTDLLTGGGRLYHETHYAPMLRMHGEVRELALELVAADGRRLPTLVSARVKSGAEGRPLLVRLTVFDARERRAYERELLAAKRRAEQERERLERLTGTLQRTLLPDALPEVDGVDLAAHYQVASSDQVGGDFYDVFPLGGDRWGFFLGDVCGKGPEAAVLTSLTRYALRAAAVHDTDPVAVLTTLNAVLLQQRRTGAPRFCTVVFGVLEPDGDGLAVTVAGGGHPSPLVLRAAGGVEPLPTPGGQLVGVLPRARFTAATTRLEPGDVLVLHSDGLTEARRADGTMLEEEGLVEAAAGMTGRDARTVVDLLVRLLTDWSRSPSDDTAVLAIGVPARVAQEARCSN</sequence>
<accession>A0A5Q0GXX6</accession>
<reference evidence="6" key="1">
    <citation type="journal article" date="2021" name="Curr. Microbiol.">
        <title>Complete genome of nocamycin-producing strain Saccharothrix syringae NRRL B-16468 reveals the biosynthetic potential for secondary metabolites.</title>
        <authorList>
            <person name="Mo X."/>
            <person name="Yang S."/>
        </authorList>
    </citation>
    <scope>NUCLEOTIDE SEQUENCE [LARGE SCALE GENOMIC DNA]</scope>
    <source>
        <strain evidence="6">ATCC 51364 / DSM 43886 / JCM 6844 / KCTC 9398 / NBRC 14523 / NRRL B-16468 / INA 2240</strain>
    </source>
</reference>
<protein>
    <submittedName>
        <fullName evidence="5">PAS domain-containing protein</fullName>
    </submittedName>
</protein>
<evidence type="ECO:0000259" key="4">
    <source>
        <dbReference type="PROSITE" id="PS50112"/>
    </source>
</evidence>
<keyword evidence="6" id="KW-1185">Reference proteome</keyword>
<evidence type="ECO:0000313" key="6">
    <source>
        <dbReference type="Proteomes" id="UP000325787"/>
    </source>
</evidence>
<evidence type="ECO:0000256" key="3">
    <source>
        <dbReference type="SAM" id="MobiDB-lite"/>
    </source>
</evidence>
<dbReference type="SUPFAM" id="SSF81606">
    <property type="entry name" value="PP2C-like"/>
    <property type="match status" value="1"/>
</dbReference>
<dbReference type="PANTHER" id="PTHR43156:SF2">
    <property type="entry name" value="STAGE II SPORULATION PROTEIN E"/>
    <property type="match status" value="1"/>
</dbReference>